<dbReference type="Pfam" id="PF08652">
    <property type="entry name" value="RAI1"/>
    <property type="match status" value="1"/>
</dbReference>
<keyword evidence="7" id="KW-0378">Hydrolase</keyword>
<comment type="cofactor">
    <cofactor evidence="1 7">
        <name>a divalent metal cation</name>
        <dbReference type="ChEBI" id="CHEBI:60240"/>
    </cofactor>
</comment>
<dbReference type="GO" id="GO:0034353">
    <property type="term" value="F:mRNA 5'-diphosphatase activity"/>
    <property type="evidence" value="ECO:0007669"/>
    <property type="project" value="TreeGrafter"/>
</dbReference>
<dbReference type="GO" id="GO:0000166">
    <property type="term" value="F:nucleotide binding"/>
    <property type="evidence" value="ECO:0007669"/>
    <property type="project" value="UniProtKB-KW"/>
</dbReference>
<keyword evidence="11" id="KW-1185">Reference proteome</keyword>
<name>A0A9P4T500_CURKU</name>
<evidence type="ECO:0000259" key="9">
    <source>
        <dbReference type="Pfam" id="PF08652"/>
    </source>
</evidence>
<dbReference type="PANTHER" id="PTHR12395:SF9">
    <property type="entry name" value="DECAPPING AND EXORIBONUCLEASE PROTEIN"/>
    <property type="match status" value="1"/>
</dbReference>
<evidence type="ECO:0000313" key="11">
    <source>
        <dbReference type="Proteomes" id="UP000801428"/>
    </source>
</evidence>
<dbReference type="OrthoDB" id="5853397at2759"/>
<accession>A0A9P4T500</accession>
<dbReference type="GO" id="GO:0110155">
    <property type="term" value="P:NAD-cap decapping"/>
    <property type="evidence" value="ECO:0007669"/>
    <property type="project" value="TreeGrafter"/>
</dbReference>
<comment type="similarity">
    <text evidence="2 7">Belongs to the DXO/Dom3Z family.</text>
</comment>
<dbReference type="GO" id="GO:0004519">
    <property type="term" value="F:endonuclease activity"/>
    <property type="evidence" value="ECO:0007669"/>
    <property type="project" value="UniProtKB-KW"/>
</dbReference>
<reference evidence="10" key="1">
    <citation type="submission" date="2019-04" db="EMBL/GenBank/DDBJ databases">
        <title>Sequencing of skin fungus with MAO and IRED activity.</title>
        <authorList>
            <person name="Marsaioli A.J."/>
            <person name="Bonatto J.M.C."/>
            <person name="Reis Junior O."/>
        </authorList>
    </citation>
    <scope>NUCLEOTIDE SEQUENCE</scope>
    <source>
        <strain evidence="10">30M1</strain>
    </source>
</reference>
<evidence type="ECO:0000256" key="5">
    <source>
        <dbReference type="ARBA" id="ARBA00046211"/>
    </source>
</evidence>
<dbReference type="PANTHER" id="PTHR12395">
    <property type="entry name" value="DOM-3 RELATED"/>
    <property type="match status" value="1"/>
</dbReference>
<keyword evidence="7" id="KW-0547">Nucleotide-binding</keyword>
<comment type="function">
    <text evidence="5">Decapping enzyme for NAD-capped RNAs: specifically hydrolyzes the nicotinamide adenine dinucleotide (NAD) cap from a subset of RNAs by removing the entire NAD moiety from the 5'-end of an NAD-capped RNA. The NAD-cap is present at the 5'-end of some RNAs and snoRNAs. In contrast to the canonical 5'-end N7 methylguanosine (m7G) cap, the NAD cap promotes mRNA decay. Also acts as a non-canonical decapping enzyme that removes the entire cap structure of m7G capped or incompletely capped RNAs. Has decapping activity toward incomplete 5'-end m7G cap mRNAs such as unmethylated 5'-end-capped RNA (cap0), while it has no activity toward 2'-O-ribose methylated m7G cap (cap1). Also possesses RNA 5'-pyrophosphohydrolase activity by hydrolyzing the 5'-end triphosphate to release pyrophosphates. Stimulates exoribonuclease activity of Rat1, allowing it to degrade RNAs with stable secondary structure more effectively.</text>
</comment>
<sequence length="486" mass="54072">MAEQTSHSPNLSGDERESPPRKRPRTKAPPRAAAAAVHSTDTVDSAHQPIPSQPPSDMPELPQAQPTQAQPPQVLSSETRRFSIQPLNRFQGASARIKRPCEVAHFSYDDKHEYRDDDSSINYYVPPPIGADLKEGFDKFRHYEDKEDPHLDSLLRAVMHKESSNDRSNAEIKADFVTWRGMMTKIMTAPYDNFAEFSMFATLHKGTIYLEEDFPSRAASRAAESSRPPPRNPHPDQQPQAMMTYWGYKFETLSLIPTPPSSTSPAQIAAHQASTTSNHAQHCSIVSTSFGPHTLLLGGEVDGLLGPKPPSTDTSTPVPWVELKTAEQLPPPHRQQHRDILRFERKLLKFWAQSFLLGVPTIVVGFRTKSGVLTGLQSFKTHELPGMVRRGTGCWDGNVCINFAAEFLGWLKGCVREEGRVYSVVLRKKSGVVEVREVGEGTGGIVSEEFVRWREEKGKDVGSDSNGEKPEDKTEEVKQASEQPSA</sequence>
<dbReference type="GO" id="GO:0000956">
    <property type="term" value="P:nuclear-transcribed mRNA catabolic process"/>
    <property type="evidence" value="ECO:0007669"/>
    <property type="project" value="TreeGrafter"/>
</dbReference>
<evidence type="ECO:0000256" key="2">
    <source>
        <dbReference type="ARBA" id="ARBA00006562"/>
    </source>
</evidence>
<dbReference type="InterPro" id="IPR039039">
    <property type="entry name" value="RAI1-like_fam"/>
</dbReference>
<feature type="region of interest" description="Disordered" evidence="8">
    <location>
        <begin position="456"/>
        <end position="486"/>
    </location>
</feature>
<dbReference type="GO" id="GO:0005829">
    <property type="term" value="C:cytosol"/>
    <property type="evidence" value="ECO:0007669"/>
    <property type="project" value="TreeGrafter"/>
</dbReference>
<feature type="domain" description="RAI1-like" evidence="9">
    <location>
        <begin position="98"/>
        <end position="451"/>
    </location>
</feature>
<evidence type="ECO:0000313" key="10">
    <source>
        <dbReference type="EMBL" id="KAF2993811.1"/>
    </source>
</evidence>
<keyword evidence="7" id="KW-0540">Nuclease</keyword>
<dbReference type="GO" id="GO:0003723">
    <property type="term" value="F:RNA binding"/>
    <property type="evidence" value="ECO:0007669"/>
    <property type="project" value="UniProtKB-KW"/>
</dbReference>
<comment type="catalytic activity">
    <reaction evidence="3">
        <text>a 5'-end (N(7)-methyl 5'-triphosphoguanosine)-ribonucleoside-ribonucleotide in mRNA + H2O = a (N(7)-methyl 5'-triphosphoguanosine)-nucleoside + a 5'-end phospho-ribonucleoside in mRNA + H(+)</text>
        <dbReference type="Rhea" id="RHEA:66928"/>
        <dbReference type="Rhea" id="RHEA-COMP:15692"/>
        <dbReference type="Rhea" id="RHEA-COMP:17313"/>
        <dbReference type="ChEBI" id="CHEBI:15377"/>
        <dbReference type="ChEBI" id="CHEBI:15378"/>
        <dbReference type="ChEBI" id="CHEBI:138282"/>
        <dbReference type="ChEBI" id="CHEBI:172876"/>
        <dbReference type="ChEBI" id="CHEBI:172877"/>
    </reaction>
    <physiologicalReaction direction="left-to-right" evidence="3">
        <dbReference type="Rhea" id="RHEA:66929"/>
    </physiologicalReaction>
</comment>
<comment type="caution">
    <text evidence="10">The sequence shown here is derived from an EMBL/GenBank/DDBJ whole genome shotgun (WGS) entry which is preliminary data.</text>
</comment>
<evidence type="ECO:0000256" key="1">
    <source>
        <dbReference type="ARBA" id="ARBA00001968"/>
    </source>
</evidence>
<evidence type="ECO:0000256" key="8">
    <source>
        <dbReference type="SAM" id="MobiDB-lite"/>
    </source>
</evidence>
<evidence type="ECO:0000256" key="3">
    <source>
        <dbReference type="ARBA" id="ARBA00044676"/>
    </source>
</evidence>
<dbReference type="GO" id="GO:0046872">
    <property type="term" value="F:metal ion binding"/>
    <property type="evidence" value="ECO:0007669"/>
    <property type="project" value="UniProtKB-KW"/>
</dbReference>
<dbReference type="Proteomes" id="UP000801428">
    <property type="component" value="Unassembled WGS sequence"/>
</dbReference>
<comment type="catalytic activity">
    <reaction evidence="6">
        <text>a 5'-end NAD(+)-phospho-ribonucleoside in mRNA + H2O = a 5'-end phospho-ribonucleoside in mRNA + NAD(+) + H(+)</text>
        <dbReference type="Rhea" id="RHEA:60880"/>
        <dbReference type="Rhea" id="RHEA-COMP:15692"/>
        <dbReference type="Rhea" id="RHEA-COMP:15698"/>
        <dbReference type="ChEBI" id="CHEBI:15377"/>
        <dbReference type="ChEBI" id="CHEBI:15378"/>
        <dbReference type="ChEBI" id="CHEBI:57540"/>
        <dbReference type="ChEBI" id="CHEBI:138282"/>
        <dbReference type="ChEBI" id="CHEBI:144029"/>
    </reaction>
    <physiologicalReaction direction="left-to-right" evidence="6">
        <dbReference type="Rhea" id="RHEA:60881"/>
    </physiologicalReaction>
</comment>
<evidence type="ECO:0000256" key="4">
    <source>
        <dbReference type="ARBA" id="ARBA00044692"/>
    </source>
</evidence>
<keyword evidence="7" id="KW-0479">Metal-binding</keyword>
<evidence type="ECO:0000256" key="6">
    <source>
        <dbReference type="ARBA" id="ARBA00048124"/>
    </source>
</evidence>
<feature type="compositionally biased region" description="Basic and acidic residues" evidence="8">
    <location>
        <begin position="456"/>
        <end position="479"/>
    </location>
</feature>
<feature type="compositionally biased region" description="Low complexity" evidence="8">
    <location>
        <begin position="62"/>
        <end position="73"/>
    </location>
</feature>
<keyword evidence="7" id="KW-0694">RNA-binding</keyword>
<dbReference type="EC" id="3.6.1.-" evidence="7"/>
<proteinExistence type="inferred from homology"/>
<comment type="catalytic activity">
    <reaction evidence="4">
        <text>a 5'-end triphospho-ribonucleoside in mRNA + H2O = a 5'-end phospho-ribonucleoside in mRNA + diphosphate + H(+)</text>
        <dbReference type="Rhea" id="RHEA:78683"/>
        <dbReference type="Rhea" id="RHEA-COMP:15692"/>
        <dbReference type="Rhea" id="RHEA-COMP:17164"/>
        <dbReference type="ChEBI" id="CHEBI:15377"/>
        <dbReference type="ChEBI" id="CHEBI:15378"/>
        <dbReference type="ChEBI" id="CHEBI:33019"/>
        <dbReference type="ChEBI" id="CHEBI:138282"/>
        <dbReference type="ChEBI" id="CHEBI:167618"/>
    </reaction>
    <physiologicalReaction direction="left-to-right" evidence="4">
        <dbReference type="Rhea" id="RHEA:78684"/>
    </physiologicalReaction>
</comment>
<gene>
    <name evidence="10" type="primary">RAI1</name>
    <name evidence="10" type="ORF">E8E13_001261</name>
</gene>
<comment type="subcellular location">
    <subcellularLocation>
        <location evidence="7">Nucleus</location>
    </subcellularLocation>
</comment>
<keyword evidence="10" id="KW-0255">Endonuclease</keyword>
<keyword evidence="7" id="KW-0539">Nucleus</keyword>
<feature type="region of interest" description="Disordered" evidence="8">
    <location>
        <begin position="219"/>
        <end position="239"/>
    </location>
</feature>
<dbReference type="InterPro" id="IPR013961">
    <property type="entry name" value="RAI1"/>
</dbReference>
<protein>
    <recommendedName>
        <fullName evidence="7">Decapping nuclease</fullName>
        <ecNumber evidence="7">3.6.1.-</ecNumber>
    </recommendedName>
</protein>
<organism evidence="10 11">
    <name type="scientific">Curvularia kusanoi</name>
    <name type="common">Cochliobolus kusanoi</name>
    <dbReference type="NCBI Taxonomy" id="90978"/>
    <lineage>
        <taxon>Eukaryota</taxon>
        <taxon>Fungi</taxon>
        <taxon>Dikarya</taxon>
        <taxon>Ascomycota</taxon>
        <taxon>Pezizomycotina</taxon>
        <taxon>Dothideomycetes</taxon>
        <taxon>Pleosporomycetidae</taxon>
        <taxon>Pleosporales</taxon>
        <taxon>Pleosporineae</taxon>
        <taxon>Pleosporaceae</taxon>
        <taxon>Curvularia</taxon>
    </lineage>
</organism>
<feature type="compositionally biased region" description="Polar residues" evidence="8">
    <location>
        <begin position="1"/>
        <end position="11"/>
    </location>
</feature>
<evidence type="ECO:0000256" key="7">
    <source>
        <dbReference type="RuleBase" id="RU367113"/>
    </source>
</evidence>
<feature type="region of interest" description="Disordered" evidence="8">
    <location>
        <begin position="1"/>
        <end position="77"/>
    </location>
</feature>
<dbReference type="EMBL" id="SWKU01000047">
    <property type="protein sequence ID" value="KAF2993811.1"/>
    <property type="molecule type" value="Genomic_DNA"/>
</dbReference>
<dbReference type="AlphaFoldDB" id="A0A9P4T500"/>
<dbReference type="GO" id="GO:0005634">
    <property type="term" value="C:nucleus"/>
    <property type="evidence" value="ECO:0007669"/>
    <property type="project" value="UniProtKB-SubCell"/>
</dbReference>